<evidence type="ECO:0000256" key="1">
    <source>
        <dbReference type="ARBA" id="ARBA00004167"/>
    </source>
</evidence>
<dbReference type="PROSITE" id="PS50011">
    <property type="entry name" value="PROTEIN_KINASE_DOM"/>
    <property type="match status" value="1"/>
</dbReference>
<keyword evidence="5" id="KW-0677">Repeat</keyword>
<evidence type="ECO:0000256" key="4">
    <source>
        <dbReference type="ARBA" id="ARBA00022729"/>
    </source>
</evidence>
<dbReference type="PROSITE" id="PS00108">
    <property type="entry name" value="PROTEIN_KINASE_ST"/>
    <property type="match status" value="1"/>
</dbReference>
<dbReference type="Gene3D" id="3.30.200.20">
    <property type="entry name" value="Phosphorylase Kinase, domain 1"/>
    <property type="match status" value="1"/>
</dbReference>
<feature type="region of interest" description="Disordered" evidence="10">
    <location>
        <begin position="249"/>
        <end position="279"/>
    </location>
</feature>
<accession>A0A843TFC4</accession>
<feature type="domain" description="Protein kinase" evidence="13">
    <location>
        <begin position="349"/>
        <end position="657"/>
    </location>
</feature>
<dbReference type="Gene3D" id="1.10.510.10">
    <property type="entry name" value="Transferase(Phosphotransferase) domain 1"/>
    <property type="match status" value="1"/>
</dbReference>
<feature type="signal peptide" evidence="12">
    <location>
        <begin position="1"/>
        <end position="23"/>
    </location>
</feature>
<keyword evidence="7 11" id="KW-0472">Membrane</keyword>
<comment type="caution">
    <text evidence="14">The sequence shown here is derived from an EMBL/GenBank/DDBJ whole genome shotgun (WGS) entry which is preliminary data.</text>
</comment>
<keyword evidence="15" id="KW-1185">Reference proteome</keyword>
<evidence type="ECO:0000256" key="5">
    <source>
        <dbReference type="ARBA" id="ARBA00022737"/>
    </source>
</evidence>
<keyword evidence="9" id="KW-0325">Glycoprotein</keyword>
<evidence type="ECO:0000259" key="13">
    <source>
        <dbReference type="PROSITE" id="PS50011"/>
    </source>
</evidence>
<dbReference type="GO" id="GO:0016020">
    <property type="term" value="C:membrane"/>
    <property type="evidence" value="ECO:0007669"/>
    <property type="project" value="UniProtKB-SubCell"/>
</dbReference>
<dbReference type="EMBL" id="NMUH01000046">
    <property type="protein sequence ID" value="MQL69745.1"/>
    <property type="molecule type" value="Genomic_DNA"/>
</dbReference>
<dbReference type="Gene3D" id="3.80.10.10">
    <property type="entry name" value="Ribonuclease Inhibitor"/>
    <property type="match status" value="1"/>
</dbReference>
<evidence type="ECO:0000313" key="14">
    <source>
        <dbReference type="EMBL" id="MQL69745.1"/>
    </source>
</evidence>
<dbReference type="FunFam" id="3.80.10.10:FF:000041">
    <property type="entry name" value="LRR receptor-like serine/threonine-protein kinase ERECTA"/>
    <property type="match status" value="1"/>
</dbReference>
<dbReference type="PROSITE" id="PS51450">
    <property type="entry name" value="LRR"/>
    <property type="match status" value="1"/>
</dbReference>
<feature type="chain" id="PRO_5032946971" description="Protein kinase domain-containing protein" evidence="12">
    <location>
        <begin position="24"/>
        <end position="657"/>
    </location>
</feature>
<evidence type="ECO:0000256" key="8">
    <source>
        <dbReference type="ARBA" id="ARBA00023170"/>
    </source>
</evidence>
<dbReference type="InterPro" id="IPR011009">
    <property type="entry name" value="Kinase-like_dom_sf"/>
</dbReference>
<protein>
    <recommendedName>
        <fullName evidence="13">Protein kinase domain-containing protein</fullName>
    </recommendedName>
</protein>
<dbReference type="PANTHER" id="PTHR27000">
    <property type="entry name" value="LEUCINE-RICH REPEAT RECEPTOR-LIKE PROTEIN KINASE FAMILY PROTEIN-RELATED"/>
    <property type="match status" value="1"/>
</dbReference>
<keyword evidence="4 12" id="KW-0732">Signal</keyword>
<evidence type="ECO:0000256" key="2">
    <source>
        <dbReference type="ARBA" id="ARBA00022614"/>
    </source>
</evidence>
<feature type="compositionally biased region" description="Low complexity" evidence="10">
    <location>
        <begin position="261"/>
        <end position="273"/>
    </location>
</feature>
<keyword evidence="3 11" id="KW-0812">Transmembrane</keyword>
<evidence type="ECO:0000256" key="9">
    <source>
        <dbReference type="ARBA" id="ARBA00023180"/>
    </source>
</evidence>
<dbReference type="Pfam" id="PF00069">
    <property type="entry name" value="Pkinase"/>
    <property type="match status" value="1"/>
</dbReference>
<dbReference type="InterPro" id="IPR000719">
    <property type="entry name" value="Prot_kinase_dom"/>
</dbReference>
<evidence type="ECO:0000256" key="10">
    <source>
        <dbReference type="SAM" id="MobiDB-lite"/>
    </source>
</evidence>
<evidence type="ECO:0000256" key="12">
    <source>
        <dbReference type="SAM" id="SignalP"/>
    </source>
</evidence>
<dbReference type="Pfam" id="PF13855">
    <property type="entry name" value="LRR_8"/>
    <property type="match status" value="1"/>
</dbReference>
<evidence type="ECO:0000256" key="6">
    <source>
        <dbReference type="ARBA" id="ARBA00022989"/>
    </source>
</evidence>
<keyword evidence="2" id="KW-0433">Leucine-rich repeat</keyword>
<dbReference type="Pfam" id="PF00560">
    <property type="entry name" value="LRR_1"/>
    <property type="match status" value="1"/>
</dbReference>
<evidence type="ECO:0000256" key="7">
    <source>
        <dbReference type="ARBA" id="ARBA00023136"/>
    </source>
</evidence>
<proteinExistence type="predicted"/>
<comment type="subcellular location">
    <subcellularLocation>
        <location evidence="1">Membrane</location>
        <topology evidence="1">Single-pass membrane protein</topology>
    </subcellularLocation>
</comment>
<gene>
    <name evidence="14" type="ORF">Taro_002047</name>
</gene>
<dbReference type="OrthoDB" id="4062651at2759"/>
<name>A0A843TFC4_COLES</name>
<dbReference type="SUPFAM" id="SSF56112">
    <property type="entry name" value="Protein kinase-like (PK-like)"/>
    <property type="match status" value="1"/>
</dbReference>
<dbReference type="AlphaFoldDB" id="A0A843TFC4"/>
<dbReference type="FunFam" id="1.10.510.10:FF:000479">
    <property type="entry name" value="Leucine-rich repeat receptor-like protein kinase"/>
    <property type="match status" value="1"/>
</dbReference>
<dbReference type="InterPro" id="IPR008271">
    <property type="entry name" value="Ser/Thr_kinase_AS"/>
</dbReference>
<sequence>MASPALLFLLLSPVFLISAVVHASDTEALRLLLSDFGGGLVGQLSPVVGGGASRLHPCRVPGVTCERRNGAVRAVRIALSSRSLDGSLSFAVGELSALRELSIPGNLLSGGIPAEIAGCRELQALDLSGNAFSGRVPMEISSLASLRSLDLSGNQLRGGLEFLTLLPNLENLSVSDNLFTGLVPPSLSSLRNLLFLDLSGNPGLRGALPTLSAAVKVVPLDLKTTPTGVGGAGGNLLPKRYVLVENSTGKNATSQRGHKGASGASAPAPAPAALPTSTHRRHKRRLVTWFLGFGVGALMGIASGMVSSVLLRLLLNCIRGRYRRPAGPAIFSPLVKAKQLAFLEKDDGLGSLEVIGRGGCGVVYRATLPGPGGDTAPGRVVAIKKIMKQSPDAGASELSEEESRLLDKRMRQIKSEINTVGHVRHRNLLPLLAHIPRQDCHLLVYEFMKNGSLQDALKGAADGSRPELAEWPARHRIARGIAAGLEYLHTQHSPRIIHRDLKPANILLDDNMEARIADFGLAKAMPDAHTHVTTSNVAGTVGYISPEYHQTLKFTDKCDIYSFGVILASMVMSKMPSDEFFQSTDEMSMVKWLRNIMANGRHEEAIDQSLRNRGHDEQMVLVLKIACLCTVEDPKQRPNSKDVRCMLTQITAATTRP</sequence>
<evidence type="ECO:0000256" key="3">
    <source>
        <dbReference type="ARBA" id="ARBA00022692"/>
    </source>
</evidence>
<dbReference type="Proteomes" id="UP000652761">
    <property type="component" value="Unassembled WGS sequence"/>
</dbReference>
<dbReference type="GO" id="GO:0004672">
    <property type="term" value="F:protein kinase activity"/>
    <property type="evidence" value="ECO:0007669"/>
    <property type="project" value="InterPro"/>
</dbReference>
<feature type="transmembrane region" description="Helical" evidence="11">
    <location>
        <begin position="286"/>
        <end position="315"/>
    </location>
</feature>
<evidence type="ECO:0000313" key="15">
    <source>
        <dbReference type="Proteomes" id="UP000652761"/>
    </source>
</evidence>
<dbReference type="SMR" id="A0A843TFC4"/>
<dbReference type="PANTHER" id="PTHR27000:SF642">
    <property type="entry name" value="INACTIVE LEUCINE-RICH REPEAT RECEPTOR KINASE XIAO-RELATED"/>
    <property type="match status" value="1"/>
</dbReference>
<dbReference type="GO" id="GO:0005524">
    <property type="term" value="F:ATP binding"/>
    <property type="evidence" value="ECO:0007669"/>
    <property type="project" value="InterPro"/>
</dbReference>
<keyword evidence="6 11" id="KW-1133">Transmembrane helix</keyword>
<dbReference type="InterPro" id="IPR032675">
    <property type="entry name" value="LRR_dom_sf"/>
</dbReference>
<evidence type="ECO:0000256" key="11">
    <source>
        <dbReference type="SAM" id="Phobius"/>
    </source>
</evidence>
<dbReference type="SUPFAM" id="SSF52058">
    <property type="entry name" value="L domain-like"/>
    <property type="match status" value="1"/>
</dbReference>
<keyword evidence="8" id="KW-0675">Receptor</keyword>
<reference evidence="14" key="1">
    <citation type="submission" date="2017-07" db="EMBL/GenBank/DDBJ databases">
        <title>Taro Niue Genome Assembly and Annotation.</title>
        <authorList>
            <person name="Atibalentja N."/>
            <person name="Keating K."/>
            <person name="Fields C.J."/>
        </authorList>
    </citation>
    <scope>NUCLEOTIDE SEQUENCE</scope>
    <source>
        <strain evidence="14">Niue_2</strain>
        <tissue evidence="14">Leaf</tissue>
    </source>
</reference>
<organism evidence="14 15">
    <name type="scientific">Colocasia esculenta</name>
    <name type="common">Wild taro</name>
    <name type="synonym">Arum esculentum</name>
    <dbReference type="NCBI Taxonomy" id="4460"/>
    <lineage>
        <taxon>Eukaryota</taxon>
        <taxon>Viridiplantae</taxon>
        <taxon>Streptophyta</taxon>
        <taxon>Embryophyta</taxon>
        <taxon>Tracheophyta</taxon>
        <taxon>Spermatophyta</taxon>
        <taxon>Magnoliopsida</taxon>
        <taxon>Liliopsida</taxon>
        <taxon>Araceae</taxon>
        <taxon>Aroideae</taxon>
        <taxon>Colocasieae</taxon>
        <taxon>Colocasia</taxon>
    </lineage>
</organism>
<dbReference type="InterPro" id="IPR001611">
    <property type="entry name" value="Leu-rich_rpt"/>
</dbReference>
<dbReference type="SMART" id="SM00220">
    <property type="entry name" value="S_TKc"/>
    <property type="match status" value="1"/>
</dbReference>